<dbReference type="Proteomes" id="UP000239899">
    <property type="component" value="Unassembled WGS sequence"/>
</dbReference>
<proteinExistence type="predicted"/>
<feature type="domain" description="DUF7755" evidence="2">
    <location>
        <begin position="139"/>
        <end position="189"/>
    </location>
</feature>
<evidence type="ECO:0000313" key="3">
    <source>
        <dbReference type="EMBL" id="PRW45591.1"/>
    </source>
</evidence>
<evidence type="ECO:0000313" key="4">
    <source>
        <dbReference type="Proteomes" id="UP000239899"/>
    </source>
</evidence>
<feature type="domain" description="DUF7755" evidence="2">
    <location>
        <begin position="63"/>
        <end position="105"/>
    </location>
</feature>
<name>A0A2P6TMN5_CHLSO</name>
<accession>A0A2P6TMN5</accession>
<evidence type="ECO:0000259" key="2">
    <source>
        <dbReference type="Pfam" id="PF24938"/>
    </source>
</evidence>
<feature type="region of interest" description="Disordered" evidence="1">
    <location>
        <begin position="403"/>
        <end position="424"/>
    </location>
</feature>
<dbReference type="Pfam" id="PF24938">
    <property type="entry name" value="DUF7755"/>
    <property type="match status" value="2"/>
</dbReference>
<feature type="region of interest" description="Disordered" evidence="1">
    <location>
        <begin position="24"/>
        <end position="44"/>
    </location>
</feature>
<organism evidence="3 4">
    <name type="scientific">Chlorella sorokiniana</name>
    <name type="common">Freshwater green alga</name>
    <dbReference type="NCBI Taxonomy" id="3076"/>
    <lineage>
        <taxon>Eukaryota</taxon>
        <taxon>Viridiplantae</taxon>
        <taxon>Chlorophyta</taxon>
        <taxon>core chlorophytes</taxon>
        <taxon>Trebouxiophyceae</taxon>
        <taxon>Chlorellales</taxon>
        <taxon>Chlorellaceae</taxon>
        <taxon>Chlorella clade</taxon>
        <taxon>Chlorella</taxon>
    </lineage>
</organism>
<dbReference type="InterPro" id="IPR056657">
    <property type="entry name" value="DUF7755"/>
</dbReference>
<sequence length="424" mass="43341">MRMCDVSARCRSAAAAARRHVITARGGERRAGGGGSGGTQRFTPPERLLSVVPGAEQGRKDTVYTLRLSTGLQRGSALTDPTGGVLVCLVGADGSALLHRVSRLNDPDITEQEVRDICASIDDKDAGANCAVALHQAASRRQAGAGPRLRFQEGAVDEVSFRAPELGPLSALLVGPEGGCWVCEEVDVSSSRTGHTDRFVCREALGEGGREAAGYLRPVPPGAVVYGSGDSSVIVTKEQAAALYRLNMEQYTSLKGQLLAATAVLVGLGSALAYAAGGRDLALPFALGGVSGMLYQYMLQAAADSVGTGGTPNSYAAETASSGLALRLSLVNPGVRIGLAAGSFLGIVLLLQGLSGSGEEAASAPQLFQVQQIAAALVGFLCYKAAVVGVAIIPPPLDDERSLLAQADAGGNGSGRARGDGPRD</sequence>
<dbReference type="AlphaFoldDB" id="A0A2P6TMN5"/>
<dbReference type="EMBL" id="LHPG02000011">
    <property type="protein sequence ID" value="PRW45591.1"/>
    <property type="molecule type" value="Genomic_DNA"/>
</dbReference>
<evidence type="ECO:0000256" key="1">
    <source>
        <dbReference type="SAM" id="MobiDB-lite"/>
    </source>
</evidence>
<protein>
    <submittedName>
        <fullName evidence="3">Lipase PLAT LH2 family</fullName>
    </submittedName>
</protein>
<dbReference type="Gene3D" id="2.60.60.20">
    <property type="entry name" value="PLAT/LH2 domain"/>
    <property type="match status" value="1"/>
</dbReference>
<gene>
    <name evidence="3" type="ORF">C2E21_5882</name>
</gene>
<keyword evidence="4" id="KW-1185">Reference proteome</keyword>
<reference evidence="3 4" key="1">
    <citation type="journal article" date="2018" name="Plant J.">
        <title>Genome sequences of Chlorella sorokiniana UTEX 1602 and Micractinium conductrix SAG 241.80: implications to maltose excretion by a green alga.</title>
        <authorList>
            <person name="Arriola M.B."/>
            <person name="Velmurugan N."/>
            <person name="Zhang Y."/>
            <person name="Plunkett M.H."/>
            <person name="Hondzo H."/>
            <person name="Barney B.M."/>
        </authorList>
    </citation>
    <scope>NUCLEOTIDE SEQUENCE [LARGE SCALE GENOMIC DNA]</scope>
    <source>
        <strain evidence="4">UTEX 1602</strain>
    </source>
</reference>
<dbReference type="PANTHER" id="PTHR36330">
    <property type="entry name" value="LIPASE/LIPOOXYGENASE, PLAT/LH2 FAMILY PROTEIN"/>
    <property type="match status" value="1"/>
</dbReference>
<dbReference type="OrthoDB" id="2018869at2759"/>
<dbReference type="PANTHER" id="PTHR36330:SF2">
    <property type="entry name" value="LIPASE_LIPOOXYGENASE, PLAT_LH2 FAMILY PROTEIN"/>
    <property type="match status" value="1"/>
</dbReference>
<comment type="caution">
    <text evidence="3">The sequence shown here is derived from an EMBL/GenBank/DDBJ whole genome shotgun (WGS) entry which is preliminary data.</text>
</comment>